<feature type="transmembrane region" description="Helical" evidence="1">
    <location>
        <begin position="212"/>
        <end position="231"/>
    </location>
</feature>
<keyword evidence="1" id="KW-1133">Transmembrane helix</keyword>
<organism evidence="2">
    <name type="scientific">Ornithinibacillus sp. 4-3</name>
    <dbReference type="NCBI Taxonomy" id="3231488"/>
    <lineage>
        <taxon>Bacteria</taxon>
        <taxon>Bacillati</taxon>
        <taxon>Bacillota</taxon>
        <taxon>Bacilli</taxon>
        <taxon>Bacillales</taxon>
        <taxon>Bacillaceae</taxon>
        <taxon>Ornithinibacillus</taxon>
    </lineage>
</organism>
<protein>
    <submittedName>
        <fullName evidence="2">YybS family protein</fullName>
    </submittedName>
</protein>
<keyword evidence="1" id="KW-0472">Membrane</keyword>
<sequence>MDQSKKISEGAMLAGIYIILMILSLFIPMLLMVAIFVLPVPFIMYVAKHNWQSGLIMLVVTMLISFFIQPAIAIPLTAIAGISGIMVGEAIRGRLSPYETWARGTIGFVIGFVLMLLYSQFVFQVNIIAEFETMMRESVQFSSEIMEQVGINTGTEENLELIDRSITQMMTLVPVGIAISAMFSAFLSQWISYRIISRIERKHLRFPPFRKLQFPLALIWIYFLGIIITLFMEDPNTNFNMVINNVMTFTGLLLVLQGLSFLFYYAHYKQKSNVLPIVVVVLTVIFPVLLLYFVRILGIIDLGFNLRKRLSNEDK</sequence>
<evidence type="ECO:0000256" key="1">
    <source>
        <dbReference type="SAM" id="Phobius"/>
    </source>
</evidence>
<proteinExistence type="predicted"/>
<feature type="transmembrane region" description="Helical" evidence="1">
    <location>
        <begin position="106"/>
        <end position="129"/>
    </location>
</feature>
<feature type="transmembrane region" description="Helical" evidence="1">
    <location>
        <begin position="243"/>
        <end position="265"/>
    </location>
</feature>
<dbReference type="PANTHER" id="PTHR41324">
    <property type="entry name" value="MEMBRANE PROTEIN-RELATED"/>
    <property type="match status" value="1"/>
</dbReference>
<feature type="transmembrane region" description="Helical" evidence="1">
    <location>
        <begin position="169"/>
        <end position="191"/>
    </location>
</feature>
<dbReference type="RefSeq" id="WP_368653480.1">
    <property type="nucleotide sequence ID" value="NZ_CP162599.1"/>
</dbReference>
<dbReference type="Pfam" id="PF09991">
    <property type="entry name" value="DUF2232"/>
    <property type="match status" value="1"/>
</dbReference>
<reference evidence="2" key="1">
    <citation type="submission" date="2024-07" db="EMBL/GenBank/DDBJ databases">
        <title>Halotolerant mesophilic bacterium Ornithinibacillus sp. 4-3, sp. nov., isolated from soil.</title>
        <authorList>
            <person name="Sidarenka A.V."/>
            <person name="Guliayeva D.E."/>
            <person name="Leanovich S.I."/>
            <person name="Hileuskaya K.S."/>
            <person name="Akhremchuk A.E."/>
            <person name="Sikolenko M.A."/>
            <person name="Valentovich L.N."/>
        </authorList>
    </citation>
    <scope>NUCLEOTIDE SEQUENCE</scope>
    <source>
        <strain evidence="2">4-3</strain>
    </source>
</reference>
<feature type="transmembrane region" description="Helical" evidence="1">
    <location>
        <begin position="277"/>
        <end position="300"/>
    </location>
</feature>
<keyword evidence="1" id="KW-0812">Transmembrane</keyword>
<gene>
    <name evidence="2" type="ORF">AB4Y30_17560</name>
</gene>
<feature type="transmembrane region" description="Helical" evidence="1">
    <location>
        <begin position="55"/>
        <end position="85"/>
    </location>
</feature>
<dbReference type="AlphaFoldDB" id="A0AB39HLG8"/>
<feature type="transmembrane region" description="Helical" evidence="1">
    <location>
        <begin position="12"/>
        <end position="43"/>
    </location>
</feature>
<evidence type="ECO:0000313" key="2">
    <source>
        <dbReference type="EMBL" id="XDK32792.1"/>
    </source>
</evidence>
<name>A0AB39HLG8_9BACI</name>
<dbReference type="EMBL" id="CP162599">
    <property type="protein sequence ID" value="XDK32792.1"/>
    <property type="molecule type" value="Genomic_DNA"/>
</dbReference>
<dbReference type="InterPro" id="IPR018710">
    <property type="entry name" value="DUF2232"/>
</dbReference>
<accession>A0AB39HLG8</accession>
<dbReference type="PANTHER" id="PTHR41324:SF1">
    <property type="entry name" value="DUF2232 DOMAIN-CONTAINING PROTEIN"/>
    <property type="match status" value="1"/>
</dbReference>